<dbReference type="PANTHER" id="PTHR35005:SF1">
    <property type="entry name" value="2-AMINO-5-FORMYLAMINO-6-RIBOSYLAMINOPYRIMIDIN-4(3H)-ONE 5'-MONOPHOSPHATE DEFORMYLASE"/>
    <property type="match status" value="1"/>
</dbReference>
<evidence type="ECO:0000313" key="6">
    <source>
        <dbReference type="EMBL" id="ACV77183.1"/>
    </source>
</evidence>
<evidence type="ECO:0000256" key="1">
    <source>
        <dbReference type="ARBA" id="ARBA00001947"/>
    </source>
</evidence>
<dbReference type="SUPFAM" id="SSF102215">
    <property type="entry name" value="Creatininase"/>
    <property type="match status" value="1"/>
</dbReference>
<sequence>MNGLEPLAAATWPEVDRSPRRVLLLPLGSTEQHGPHLPLSTDTVIATRLAQWAHARRPEVGLAPVMPYGASGEHAHFPGTLSIGTEALATVLIEFVRHAAGSWRHVLVVNGHGGNADALRRAVEVSRYEGRSLHVHHAASAGPRADPHAGDRETSLMLHLDPDRVRMDRAVPGQTAPIAELMPRISTDGIRAVSPTGVLGEPTGADAEEGRRVFAEMGGRLLATIARLLAPD</sequence>
<dbReference type="NCBIfam" id="TIGR03964">
    <property type="entry name" value="mycofact_creat"/>
    <property type="match status" value="1"/>
</dbReference>
<dbReference type="Pfam" id="PF02633">
    <property type="entry name" value="Creatininase"/>
    <property type="match status" value="1"/>
</dbReference>
<name>C8X9B5_NAKMY</name>
<protein>
    <submittedName>
        <fullName evidence="6">Creatininase</fullName>
    </submittedName>
</protein>
<reference evidence="6 7" key="2">
    <citation type="journal article" date="2010" name="Stand. Genomic Sci.">
        <title>Complete genome sequence of Nakamurella multipartita type strain (Y-104).</title>
        <authorList>
            <person name="Tice H."/>
            <person name="Mayilraj S."/>
            <person name="Sims D."/>
            <person name="Lapidus A."/>
            <person name="Nolan M."/>
            <person name="Lucas S."/>
            <person name="Glavina Del Rio T."/>
            <person name="Copeland A."/>
            <person name="Cheng J.F."/>
            <person name="Meincke L."/>
            <person name="Bruce D."/>
            <person name="Goodwin L."/>
            <person name="Pitluck S."/>
            <person name="Ivanova N."/>
            <person name="Mavromatis K."/>
            <person name="Ovchinnikova G."/>
            <person name="Pati A."/>
            <person name="Chen A."/>
            <person name="Palaniappan K."/>
            <person name="Land M."/>
            <person name="Hauser L."/>
            <person name="Chang Y.J."/>
            <person name="Jeffries C.D."/>
            <person name="Detter J.C."/>
            <person name="Brettin T."/>
            <person name="Rohde M."/>
            <person name="Goker M."/>
            <person name="Bristow J."/>
            <person name="Eisen J.A."/>
            <person name="Markowitz V."/>
            <person name="Hugenholtz P."/>
            <person name="Kyrpides N.C."/>
            <person name="Klenk H.P."/>
            <person name="Chen F."/>
        </authorList>
    </citation>
    <scope>NUCLEOTIDE SEQUENCE [LARGE SCALE GENOMIC DNA]</scope>
    <source>
        <strain evidence="7">ATCC 700099 / DSM 44233 / CIP 104796 / JCM 9543 / NBRC 105858 / Y-104</strain>
    </source>
</reference>
<dbReference type="InParanoid" id="C8X9B5"/>
<keyword evidence="7" id="KW-1185">Reference proteome</keyword>
<dbReference type="eggNOG" id="COG1402">
    <property type="taxonomic scope" value="Bacteria"/>
</dbReference>
<dbReference type="HOGENOM" id="CLU_055029_3_1_11"/>
<dbReference type="GO" id="GO:0046872">
    <property type="term" value="F:metal ion binding"/>
    <property type="evidence" value="ECO:0007669"/>
    <property type="project" value="UniProtKB-KW"/>
</dbReference>
<keyword evidence="3" id="KW-0378">Hydrolase</keyword>
<dbReference type="KEGG" id="nml:Namu_0769"/>
<organism evidence="6 7">
    <name type="scientific">Nakamurella multipartita (strain ATCC 700099 / DSM 44233 / CIP 104796 / JCM 9543 / NBRC 105858 / Y-104)</name>
    <name type="common">Microsphaera multipartita</name>
    <dbReference type="NCBI Taxonomy" id="479431"/>
    <lineage>
        <taxon>Bacteria</taxon>
        <taxon>Bacillati</taxon>
        <taxon>Actinomycetota</taxon>
        <taxon>Actinomycetes</taxon>
        <taxon>Nakamurellales</taxon>
        <taxon>Nakamurellaceae</taxon>
        <taxon>Nakamurella</taxon>
    </lineage>
</organism>
<dbReference type="Proteomes" id="UP000002218">
    <property type="component" value="Chromosome"/>
</dbReference>
<comment type="similarity">
    <text evidence="5">Belongs to the creatininase superfamily.</text>
</comment>
<keyword evidence="4" id="KW-0862">Zinc</keyword>
<dbReference type="GO" id="GO:0009231">
    <property type="term" value="P:riboflavin biosynthetic process"/>
    <property type="evidence" value="ECO:0007669"/>
    <property type="project" value="TreeGrafter"/>
</dbReference>
<dbReference type="InterPro" id="IPR024087">
    <property type="entry name" value="Creatininase-like_sf"/>
</dbReference>
<evidence type="ECO:0000256" key="2">
    <source>
        <dbReference type="ARBA" id="ARBA00022723"/>
    </source>
</evidence>
<dbReference type="PANTHER" id="PTHR35005">
    <property type="entry name" value="3-DEHYDRO-SCYLLO-INOSOSE HYDROLASE"/>
    <property type="match status" value="1"/>
</dbReference>
<accession>C8X9B5</accession>
<keyword evidence="2" id="KW-0479">Metal-binding</keyword>
<dbReference type="EMBL" id="CP001737">
    <property type="protein sequence ID" value="ACV77183.1"/>
    <property type="molecule type" value="Genomic_DNA"/>
</dbReference>
<reference evidence="7" key="1">
    <citation type="submission" date="2009-09" db="EMBL/GenBank/DDBJ databases">
        <title>The complete genome of Nakamurella multipartita DSM 44233.</title>
        <authorList>
            <consortium name="US DOE Joint Genome Institute (JGI-PGF)"/>
            <person name="Lucas S."/>
            <person name="Copeland A."/>
            <person name="Lapidus A."/>
            <person name="Glavina del Rio T."/>
            <person name="Dalin E."/>
            <person name="Tice H."/>
            <person name="Bruce D."/>
            <person name="Goodwin L."/>
            <person name="Pitluck S."/>
            <person name="Kyrpides N."/>
            <person name="Mavromatis K."/>
            <person name="Ivanova N."/>
            <person name="Ovchinnikova G."/>
            <person name="Sims D."/>
            <person name="Meincke L."/>
            <person name="Brettin T."/>
            <person name="Detter J.C."/>
            <person name="Han C."/>
            <person name="Larimer F."/>
            <person name="Land M."/>
            <person name="Hauser L."/>
            <person name="Markowitz V."/>
            <person name="Cheng J.-F."/>
            <person name="Hugenholtz P."/>
            <person name="Woyke T."/>
            <person name="Wu D."/>
            <person name="Klenk H.-P."/>
            <person name="Eisen J.A."/>
        </authorList>
    </citation>
    <scope>NUCLEOTIDE SEQUENCE [LARGE SCALE GENOMIC DNA]</scope>
    <source>
        <strain evidence="7">ATCC 700099 / DSM 44233 / CIP 104796 / JCM 9543 / NBRC 105858 / Y-104</strain>
    </source>
</reference>
<evidence type="ECO:0000313" key="7">
    <source>
        <dbReference type="Proteomes" id="UP000002218"/>
    </source>
</evidence>
<dbReference type="GO" id="GO:0016811">
    <property type="term" value="F:hydrolase activity, acting on carbon-nitrogen (but not peptide) bonds, in linear amides"/>
    <property type="evidence" value="ECO:0007669"/>
    <property type="project" value="TreeGrafter"/>
</dbReference>
<dbReference type="AlphaFoldDB" id="C8X9B5"/>
<dbReference type="Gene3D" id="3.40.50.10310">
    <property type="entry name" value="Creatininase"/>
    <property type="match status" value="1"/>
</dbReference>
<evidence type="ECO:0000256" key="4">
    <source>
        <dbReference type="ARBA" id="ARBA00022833"/>
    </source>
</evidence>
<dbReference type="RefSeq" id="WP_015746099.1">
    <property type="nucleotide sequence ID" value="NC_013235.1"/>
</dbReference>
<comment type="cofactor">
    <cofactor evidence="1">
        <name>Zn(2+)</name>
        <dbReference type="ChEBI" id="CHEBI:29105"/>
    </cofactor>
</comment>
<dbReference type="OrthoDB" id="9801445at2"/>
<dbReference type="InterPro" id="IPR023871">
    <property type="entry name" value="MftE"/>
</dbReference>
<dbReference type="STRING" id="479431.Namu_0769"/>
<evidence type="ECO:0000256" key="3">
    <source>
        <dbReference type="ARBA" id="ARBA00022801"/>
    </source>
</evidence>
<gene>
    <name evidence="6" type="ordered locus">Namu_0769</name>
</gene>
<evidence type="ECO:0000256" key="5">
    <source>
        <dbReference type="ARBA" id="ARBA00024029"/>
    </source>
</evidence>
<proteinExistence type="inferred from homology"/>
<dbReference type="InterPro" id="IPR003785">
    <property type="entry name" value="Creatininase/forma_Hydrolase"/>
</dbReference>